<dbReference type="Gene3D" id="3.30.40.10">
    <property type="entry name" value="Zinc/RING finger domain, C3HC4 (zinc finger)"/>
    <property type="match status" value="1"/>
</dbReference>
<dbReference type="InterPro" id="IPR002867">
    <property type="entry name" value="IBR_dom"/>
</dbReference>
<evidence type="ECO:0000256" key="3">
    <source>
        <dbReference type="ARBA" id="ARBA00004906"/>
    </source>
</evidence>
<dbReference type="OrthoDB" id="10009520at2759"/>
<evidence type="ECO:0000256" key="6">
    <source>
        <dbReference type="ARBA" id="ARBA00022692"/>
    </source>
</evidence>
<dbReference type="CDD" id="cd20335">
    <property type="entry name" value="BRcat_RBR"/>
    <property type="match status" value="1"/>
</dbReference>
<dbReference type="Proteomes" id="UP000187209">
    <property type="component" value="Unassembled WGS sequence"/>
</dbReference>
<evidence type="ECO:0000256" key="8">
    <source>
        <dbReference type="ARBA" id="ARBA00022737"/>
    </source>
</evidence>
<dbReference type="Pfam" id="PF22191">
    <property type="entry name" value="IBR_1"/>
    <property type="match status" value="1"/>
</dbReference>
<comment type="subcellular location">
    <subcellularLocation>
        <location evidence="2">Membrane</location>
        <topology evidence="2">Single-pass membrane protein</topology>
    </subcellularLocation>
</comment>
<dbReference type="PANTHER" id="PTHR11685">
    <property type="entry name" value="RBR FAMILY RING FINGER AND IBR DOMAIN-CONTAINING"/>
    <property type="match status" value="1"/>
</dbReference>
<keyword evidence="7" id="KW-0479">Metal-binding</keyword>
<evidence type="ECO:0000256" key="5">
    <source>
        <dbReference type="ARBA" id="ARBA00022679"/>
    </source>
</evidence>
<dbReference type="GO" id="GO:0016567">
    <property type="term" value="P:protein ubiquitination"/>
    <property type="evidence" value="ECO:0007669"/>
    <property type="project" value="InterPro"/>
</dbReference>
<comment type="caution">
    <text evidence="17">The sequence shown here is derived from an EMBL/GenBank/DDBJ whole genome shotgun (WGS) entry which is preliminary data.</text>
</comment>
<evidence type="ECO:0000256" key="2">
    <source>
        <dbReference type="ARBA" id="ARBA00004167"/>
    </source>
</evidence>
<evidence type="ECO:0000259" key="16">
    <source>
        <dbReference type="PROSITE" id="PS51873"/>
    </source>
</evidence>
<evidence type="ECO:0000256" key="1">
    <source>
        <dbReference type="ARBA" id="ARBA00001798"/>
    </source>
</evidence>
<evidence type="ECO:0000256" key="12">
    <source>
        <dbReference type="ARBA" id="ARBA00022989"/>
    </source>
</evidence>
<dbReference type="InterPro" id="IPR031127">
    <property type="entry name" value="E3_UB_ligase_RBR"/>
</dbReference>
<protein>
    <recommendedName>
        <fullName evidence="4">RBR-type E3 ubiquitin transferase</fullName>
        <ecNumber evidence="4">2.3.2.31</ecNumber>
    </recommendedName>
</protein>
<sequence>METFLKVLKGISEVDYCELTPEYLIWYGYFLGSGNQDKLDFIEFFKNLKRIEEMGIASPYFKAFIIFESLKDKEIASSLLDTLLETCSERYVCNSLAEAQQIEYQTISDCILHVSGNERCNRENEIIIPEDNIHINYPDEGLYSYDSYVPASMKCLICLEDFTISDFIPLNTCECIFCTTCFNQHLTSQIKQRIFPIRCPQCRKELNESDISDRLDNEYRNQYFDYNFQNFVQAHSSEYSCCPTPDCKNVFIADDEAYYSCSICRKDYCLRCKVDYHHRMTCQQYQQSVIDLKTENADRNFMNFIKGTNYKQCPNCKFWVEKSSGCNHMTCRCSYQFCYACGGKYMHCECVKNARF</sequence>
<keyword evidence="10" id="KW-0833">Ubl conjugation pathway</keyword>
<dbReference type="CDD" id="cd22584">
    <property type="entry name" value="Rcat_RBR_unk"/>
    <property type="match status" value="1"/>
</dbReference>
<reference evidence="17 18" key="1">
    <citation type="submission" date="2016-11" db="EMBL/GenBank/DDBJ databases">
        <title>The macronuclear genome of Stentor coeruleus: a giant cell with tiny introns.</title>
        <authorList>
            <person name="Slabodnick M."/>
            <person name="Ruby J.G."/>
            <person name="Reiff S.B."/>
            <person name="Swart E.C."/>
            <person name="Gosai S."/>
            <person name="Prabakaran S."/>
            <person name="Witkowska E."/>
            <person name="Larue G.E."/>
            <person name="Fisher S."/>
            <person name="Freeman R.M."/>
            <person name="Gunawardena J."/>
            <person name="Chu W."/>
            <person name="Stover N.A."/>
            <person name="Gregory B.D."/>
            <person name="Nowacki M."/>
            <person name="Derisi J."/>
            <person name="Roy S.W."/>
            <person name="Marshall W.F."/>
            <person name="Sood P."/>
        </authorList>
    </citation>
    <scope>NUCLEOTIDE SEQUENCE [LARGE SCALE GENOMIC DNA]</scope>
    <source>
        <strain evidence="17">WM001</strain>
    </source>
</reference>
<dbReference type="GO" id="GO:0061630">
    <property type="term" value="F:ubiquitin protein ligase activity"/>
    <property type="evidence" value="ECO:0007669"/>
    <property type="project" value="UniProtKB-EC"/>
</dbReference>
<keyword evidence="8" id="KW-0677">Repeat</keyword>
<dbReference type="GO" id="GO:0005737">
    <property type="term" value="C:cytoplasm"/>
    <property type="evidence" value="ECO:0007669"/>
    <property type="project" value="UniProtKB-ARBA"/>
</dbReference>
<evidence type="ECO:0000259" key="15">
    <source>
        <dbReference type="PROSITE" id="PS50089"/>
    </source>
</evidence>
<dbReference type="FunFam" id="3.30.40.10:FF:000051">
    <property type="entry name" value="RBR-type E3 ubiquitin transferase"/>
    <property type="match status" value="1"/>
</dbReference>
<dbReference type="PROSITE" id="PS50089">
    <property type="entry name" value="ZF_RING_2"/>
    <property type="match status" value="1"/>
</dbReference>
<dbReference type="Gene3D" id="1.20.120.1750">
    <property type="match status" value="1"/>
</dbReference>
<keyword evidence="11" id="KW-0862">Zinc</keyword>
<comment type="pathway">
    <text evidence="3">Protein modification; protein ubiquitination.</text>
</comment>
<keyword evidence="5" id="KW-0808">Transferase</keyword>
<evidence type="ECO:0000256" key="11">
    <source>
        <dbReference type="ARBA" id="ARBA00022833"/>
    </source>
</evidence>
<evidence type="ECO:0000256" key="14">
    <source>
        <dbReference type="PROSITE-ProRule" id="PRU00175"/>
    </source>
</evidence>
<evidence type="ECO:0000313" key="18">
    <source>
        <dbReference type="Proteomes" id="UP000187209"/>
    </source>
</evidence>
<keyword evidence="18" id="KW-1185">Reference proteome</keyword>
<feature type="domain" description="RING-type" evidence="16">
    <location>
        <begin position="151"/>
        <end position="356"/>
    </location>
</feature>
<accession>A0A1R2C6E5</accession>
<name>A0A1R2C6E5_9CILI</name>
<dbReference type="InterPro" id="IPR044066">
    <property type="entry name" value="TRIAD_supradom"/>
</dbReference>
<keyword evidence="12" id="KW-1133">Transmembrane helix</keyword>
<dbReference type="SMART" id="SM00647">
    <property type="entry name" value="IBR"/>
    <property type="match status" value="2"/>
</dbReference>
<dbReference type="EC" id="2.3.2.31" evidence="4"/>
<evidence type="ECO:0000256" key="4">
    <source>
        <dbReference type="ARBA" id="ARBA00012251"/>
    </source>
</evidence>
<keyword evidence="9 14" id="KW-0863">Zinc-finger</keyword>
<evidence type="ECO:0000256" key="9">
    <source>
        <dbReference type="ARBA" id="ARBA00022771"/>
    </source>
</evidence>
<evidence type="ECO:0000256" key="7">
    <source>
        <dbReference type="ARBA" id="ARBA00022723"/>
    </source>
</evidence>
<dbReference type="InterPro" id="IPR013083">
    <property type="entry name" value="Znf_RING/FYVE/PHD"/>
</dbReference>
<dbReference type="SUPFAM" id="SSF57850">
    <property type="entry name" value="RING/U-box"/>
    <property type="match status" value="3"/>
</dbReference>
<keyword evidence="13" id="KW-0472">Membrane</keyword>
<dbReference type="GO" id="GO:0008270">
    <property type="term" value="F:zinc ion binding"/>
    <property type="evidence" value="ECO:0007669"/>
    <property type="project" value="UniProtKB-KW"/>
</dbReference>
<evidence type="ECO:0000256" key="10">
    <source>
        <dbReference type="ARBA" id="ARBA00022786"/>
    </source>
</evidence>
<comment type="catalytic activity">
    <reaction evidence="1">
        <text>[E2 ubiquitin-conjugating enzyme]-S-ubiquitinyl-L-cysteine + [acceptor protein]-L-lysine = [E2 ubiquitin-conjugating enzyme]-L-cysteine + [acceptor protein]-N(6)-ubiquitinyl-L-lysine.</text>
        <dbReference type="EC" id="2.3.2.31"/>
    </reaction>
</comment>
<dbReference type="EMBL" id="MPUH01000264">
    <property type="protein sequence ID" value="OMJ84604.1"/>
    <property type="molecule type" value="Genomic_DNA"/>
</dbReference>
<organism evidence="17 18">
    <name type="scientific">Stentor coeruleus</name>
    <dbReference type="NCBI Taxonomy" id="5963"/>
    <lineage>
        <taxon>Eukaryota</taxon>
        <taxon>Sar</taxon>
        <taxon>Alveolata</taxon>
        <taxon>Ciliophora</taxon>
        <taxon>Postciliodesmatophora</taxon>
        <taxon>Heterotrichea</taxon>
        <taxon>Heterotrichida</taxon>
        <taxon>Stentoridae</taxon>
        <taxon>Stentor</taxon>
    </lineage>
</organism>
<dbReference type="GO" id="GO:0031090">
    <property type="term" value="C:organelle membrane"/>
    <property type="evidence" value="ECO:0007669"/>
    <property type="project" value="UniProtKB-ARBA"/>
</dbReference>
<dbReference type="AlphaFoldDB" id="A0A1R2C6E5"/>
<proteinExistence type="predicted"/>
<evidence type="ECO:0000256" key="13">
    <source>
        <dbReference type="ARBA" id="ARBA00023136"/>
    </source>
</evidence>
<evidence type="ECO:0000313" key="17">
    <source>
        <dbReference type="EMBL" id="OMJ84604.1"/>
    </source>
</evidence>
<dbReference type="Pfam" id="PF01485">
    <property type="entry name" value="IBR"/>
    <property type="match status" value="1"/>
</dbReference>
<dbReference type="InterPro" id="IPR001841">
    <property type="entry name" value="Znf_RING"/>
</dbReference>
<gene>
    <name evidence="17" type="ORF">SteCoe_14279</name>
</gene>
<dbReference type="PROSITE" id="PS51873">
    <property type="entry name" value="TRIAD"/>
    <property type="match status" value="1"/>
</dbReference>
<keyword evidence="6" id="KW-0812">Transmembrane</keyword>
<feature type="domain" description="RING-type" evidence="15">
    <location>
        <begin position="155"/>
        <end position="203"/>
    </location>
</feature>